<dbReference type="EMBL" id="QXFM01000015">
    <property type="protein sequence ID" value="RIV91872.1"/>
    <property type="molecule type" value="Genomic_DNA"/>
</dbReference>
<evidence type="ECO:0000256" key="1">
    <source>
        <dbReference type="SAM" id="MobiDB-lite"/>
    </source>
</evidence>
<gene>
    <name evidence="2" type="ORF">D2V17_02230</name>
</gene>
<dbReference type="CDD" id="cd14789">
    <property type="entry name" value="Tiki"/>
    <property type="match status" value="1"/>
</dbReference>
<evidence type="ECO:0000313" key="3">
    <source>
        <dbReference type="Proteomes" id="UP000265366"/>
    </source>
</evidence>
<keyword evidence="3" id="KW-1185">Reference proteome</keyword>
<dbReference type="PANTHER" id="PTHR40590">
    <property type="entry name" value="CYTOPLASMIC PROTEIN-RELATED"/>
    <property type="match status" value="1"/>
</dbReference>
<name>A0A3A1PFY8_9SPHN</name>
<dbReference type="Proteomes" id="UP000265366">
    <property type="component" value="Unassembled WGS sequence"/>
</dbReference>
<dbReference type="InterPro" id="IPR047111">
    <property type="entry name" value="YbaP-like"/>
</dbReference>
<sequence length="367" mass="38795">MGGRRCCGPCRQDERGARRPGALSTPADRPQPQLGGLDRAPSGRTGHRVHCRGRGSSGGRRQRAGTAGQARIQGRAGPLIRALLAVLLLAFGLAACDVLQSEPAQIAPGDPAPALWEVTASEGQKAWLFGTIHALPDGARWHSAALDNAFDEADVLVVEIADLGDAGQAAEAFGKLAYTPRLGPFRARQDRAFNQRLDAKIGDTAAILPPDIEDWAAALRIASVSAEDMGENGVDRALMAGNKPVVGLESYAAQFGIFDALSPADQKALLHAVVDDDSAEDEKAMRAAWLSGDLDRLSHLAMTGMLSEPGLRAALLDRRNQAWAGQIAPMIEAGRKPFVAVGAAHMLGEQGLPALLEAQGMRVRRIQ</sequence>
<accession>A0A3A1PFY8</accession>
<reference evidence="2 3" key="1">
    <citation type="submission" date="2018-08" db="EMBL/GenBank/DDBJ databases">
        <title>Erythrobacter zhengii sp.nov., a bacterium isolated from deep-sea sediment.</title>
        <authorList>
            <person name="Fang C."/>
            <person name="Wu Y.-H."/>
            <person name="Sun C."/>
            <person name="Wang H."/>
            <person name="Cheng H."/>
            <person name="Meng F.-X."/>
            <person name="Wang C.-S."/>
            <person name="Xu X.-W."/>
        </authorList>
    </citation>
    <scope>NUCLEOTIDE SEQUENCE [LARGE SCALE GENOMIC DNA]</scope>
    <source>
        <strain evidence="2 3">CCTCC AB 2015396</strain>
    </source>
</reference>
<proteinExistence type="predicted"/>
<comment type="caution">
    <text evidence="2">The sequence shown here is derived from an EMBL/GenBank/DDBJ whole genome shotgun (WGS) entry which is preliminary data.</text>
</comment>
<dbReference type="AlphaFoldDB" id="A0A3A1PFY8"/>
<evidence type="ECO:0000313" key="2">
    <source>
        <dbReference type="EMBL" id="RIV91872.1"/>
    </source>
</evidence>
<dbReference type="PANTHER" id="PTHR40590:SF1">
    <property type="entry name" value="CYTOPLASMIC PROTEIN"/>
    <property type="match status" value="1"/>
</dbReference>
<dbReference type="InterPro" id="IPR002816">
    <property type="entry name" value="TraB/PrgY/GumN_fam"/>
</dbReference>
<dbReference type="OrthoDB" id="9806326at2"/>
<protein>
    <submittedName>
        <fullName evidence="2">TraB/GumN family protein</fullName>
    </submittedName>
</protein>
<dbReference type="Pfam" id="PF01963">
    <property type="entry name" value="TraB_PrgY_gumN"/>
    <property type="match status" value="1"/>
</dbReference>
<feature type="region of interest" description="Disordered" evidence="1">
    <location>
        <begin position="1"/>
        <end position="71"/>
    </location>
</feature>
<organism evidence="2 3">
    <name type="scientific">Aurantiacibacter xanthus</name>
    <dbReference type="NCBI Taxonomy" id="1784712"/>
    <lineage>
        <taxon>Bacteria</taxon>
        <taxon>Pseudomonadati</taxon>
        <taxon>Pseudomonadota</taxon>
        <taxon>Alphaproteobacteria</taxon>
        <taxon>Sphingomonadales</taxon>
        <taxon>Erythrobacteraceae</taxon>
        <taxon>Aurantiacibacter</taxon>
    </lineage>
</organism>